<dbReference type="CDD" id="cd17574">
    <property type="entry name" value="REC_OmpR"/>
    <property type="match status" value="1"/>
</dbReference>
<proteinExistence type="predicted"/>
<keyword evidence="3" id="KW-0902">Two-component regulatory system</keyword>
<evidence type="ECO:0000256" key="3">
    <source>
        <dbReference type="ARBA" id="ARBA00023012"/>
    </source>
</evidence>
<dbReference type="PROSITE" id="PS51755">
    <property type="entry name" value="OMPR_PHOB"/>
    <property type="match status" value="1"/>
</dbReference>
<dbReference type="PANTHER" id="PTHR48111:SF2">
    <property type="entry name" value="RESPONSE REGULATOR SAER"/>
    <property type="match status" value="1"/>
</dbReference>
<dbReference type="SMART" id="SM00862">
    <property type="entry name" value="Trans_reg_C"/>
    <property type="match status" value="1"/>
</dbReference>
<dbReference type="GO" id="GO:0006355">
    <property type="term" value="P:regulation of DNA-templated transcription"/>
    <property type="evidence" value="ECO:0007669"/>
    <property type="project" value="InterPro"/>
</dbReference>
<evidence type="ECO:0000256" key="1">
    <source>
        <dbReference type="ARBA" id="ARBA00018672"/>
    </source>
</evidence>
<organism evidence="8 9">
    <name type="scientific">Anaerocolumna cellulosilytica</name>
    <dbReference type="NCBI Taxonomy" id="433286"/>
    <lineage>
        <taxon>Bacteria</taxon>
        <taxon>Bacillati</taxon>
        <taxon>Bacillota</taxon>
        <taxon>Clostridia</taxon>
        <taxon>Lachnospirales</taxon>
        <taxon>Lachnospiraceae</taxon>
        <taxon>Anaerocolumna</taxon>
    </lineage>
</organism>
<evidence type="ECO:0000256" key="5">
    <source>
        <dbReference type="ARBA" id="ARBA00023125"/>
    </source>
</evidence>
<evidence type="ECO:0000256" key="7">
    <source>
        <dbReference type="ARBA" id="ARBA00024867"/>
    </source>
</evidence>
<dbReference type="InterPro" id="IPR001867">
    <property type="entry name" value="OmpR/PhoB-type_DNA-bd"/>
</dbReference>
<dbReference type="FunFam" id="3.40.50.2300:FF:000001">
    <property type="entry name" value="DNA-binding response regulator PhoB"/>
    <property type="match status" value="1"/>
</dbReference>
<dbReference type="AlphaFoldDB" id="A0A6S6R028"/>
<evidence type="ECO:0000256" key="4">
    <source>
        <dbReference type="ARBA" id="ARBA00023015"/>
    </source>
</evidence>
<keyword evidence="5 8" id="KW-0238">DNA-binding</keyword>
<accession>A0A6S6R028</accession>
<name>A0A6S6R028_9FIRM</name>
<dbReference type="EMBL" id="AP023367">
    <property type="protein sequence ID" value="BCJ94649.1"/>
    <property type="molecule type" value="Genomic_DNA"/>
</dbReference>
<dbReference type="Gene3D" id="6.10.250.690">
    <property type="match status" value="1"/>
</dbReference>
<dbReference type="Proteomes" id="UP000515561">
    <property type="component" value="Chromosome"/>
</dbReference>
<keyword evidence="9" id="KW-1185">Reference proteome</keyword>
<comment type="function">
    <text evidence="7">May play the central regulatory role in sporulation. It may be an element of the effector pathway responsible for the activation of sporulation genes in response to nutritional stress. Spo0A may act in concert with spo0H (a sigma factor) to control the expression of some genes that are critical to the sporulation process.</text>
</comment>
<dbReference type="GO" id="GO:0000156">
    <property type="term" value="F:phosphorelay response regulator activity"/>
    <property type="evidence" value="ECO:0007669"/>
    <property type="project" value="TreeGrafter"/>
</dbReference>
<keyword evidence="6" id="KW-0804">Transcription</keyword>
<dbReference type="Pfam" id="PF00486">
    <property type="entry name" value="Trans_reg_C"/>
    <property type="match status" value="1"/>
</dbReference>
<dbReference type="InterPro" id="IPR011006">
    <property type="entry name" value="CheY-like_superfamily"/>
</dbReference>
<dbReference type="KEGG" id="acel:acsn021_22180"/>
<dbReference type="FunFam" id="1.10.10.10:FF:000018">
    <property type="entry name" value="DNA-binding response regulator ResD"/>
    <property type="match status" value="1"/>
</dbReference>
<dbReference type="Gene3D" id="1.10.10.10">
    <property type="entry name" value="Winged helix-like DNA-binding domain superfamily/Winged helix DNA-binding domain"/>
    <property type="match status" value="1"/>
</dbReference>
<dbReference type="InterPro" id="IPR039420">
    <property type="entry name" value="WalR-like"/>
</dbReference>
<dbReference type="PROSITE" id="PS50110">
    <property type="entry name" value="RESPONSE_REGULATORY"/>
    <property type="match status" value="1"/>
</dbReference>
<keyword evidence="2" id="KW-0597">Phosphoprotein</keyword>
<dbReference type="SUPFAM" id="SSF52172">
    <property type="entry name" value="CheY-like"/>
    <property type="match status" value="1"/>
</dbReference>
<dbReference type="GO" id="GO:0032993">
    <property type="term" value="C:protein-DNA complex"/>
    <property type="evidence" value="ECO:0007669"/>
    <property type="project" value="TreeGrafter"/>
</dbReference>
<dbReference type="Gene3D" id="3.40.50.2300">
    <property type="match status" value="1"/>
</dbReference>
<keyword evidence="4" id="KW-0805">Transcription regulation</keyword>
<evidence type="ECO:0000256" key="2">
    <source>
        <dbReference type="ARBA" id="ARBA00022553"/>
    </source>
</evidence>
<dbReference type="RefSeq" id="WP_184089538.1">
    <property type="nucleotide sequence ID" value="NZ_AP023367.1"/>
</dbReference>
<sequence>MSKILIIDDEEELVELLKDELHARGHEVLTAYDGIAGINLAEKHPDLILLDVMLPASDGFTVCRTIREKVLCPILFMSARQSEADRVRGLTLGGDDYIVKPFTLRELMARIEANLRREQRAHYVNKEQKRTKLYFGILELNLIERTLTINNQNIILTRREYDIVEFLGMHSGQVFSREQIYEKIWGYDADGDSNTVVEHIKKIRSKLHTADSETEYLSTVWGIGYKWNKIRGKDAL</sequence>
<gene>
    <name evidence="8" type="primary">spaR</name>
    <name evidence="8" type="ORF">acsn021_22180</name>
</gene>
<dbReference type="InterPro" id="IPR036388">
    <property type="entry name" value="WH-like_DNA-bd_sf"/>
</dbReference>
<dbReference type="GO" id="GO:0000976">
    <property type="term" value="F:transcription cis-regulatory region binding"/>
    <property type="evidence" value="ECO:0007669"/>
    <property type="project" value="TreeGrafter"/>
</dbReference>
<protein>
    <recommendedName>
        <fullName evidence="1">Stage 0 sporulation protein A homolog</fullName>
    </recommendedName>
</protein>
<dbReference type="SMART" id="SM00448">
    <property type="entry name" value="REC"/>
    <property type="match status" value="1"/>
</dbReference>
<evidence type="ECO:0000256" key="6">
    <source>
        <dbReference type="ARBA" id="ARBA00023163"/>
    </source>
</evidence>
<evidence type="ECO:0000313" key="9">
    <source>
        <dbReference type="Proteomes" id="UP000515561"/>
    </source>
</evidence>
<dbReference type="Pfam" id="PF00072">
    <property type="entry name" value="Response_reg"/>
    <property type="match status" value="1"/>
</dbReference>
<dbReference type="CDD" id="cd00383">
    <property type="entry name" value="trans_reg_C"/>
    <property type="match status" value="1"/>
</dbReference>
<dbReference type="PANTHER" id="PTHR48111">
    <property type="entry name" value="REGULATOR OF RPOS"/>
    <property type="match status" value="1"/>
</dbReference>
<evidence type="ECO:0000313" key="8">
    <source>
        <dbReference type="EMBL" id="BCJ94649.1"/>
    </source>
</evidence>
<reference evidence="8 9" key="1">
    <citation type="journal article" date="2016" name="Int. J. Syst. Evol. Microbiol.">
        <title>Descriptions of Anaerotaenia torta gen. nov., sp. nov. and Anaerocolumna cellulosilytica gen. nov., sp. nov. isolated from a methanogenic reactor of cattle waste.</title>
        <authorList>
            <person name="Uek A."/>
            <person name="Ohtaki Y."/>
            <person name="Kaku N."/>
            <person name="Ueki K."/>
        </authorList>
    </citation>
    <scope>NUCLEOTIDE SEQUENCE [LARGE SCALE GENOMIC DNA]</scope>
    <source>
        <strain evidence="8 9">SN021</strain>
    </source>
</reference>
<dbReference type="InterPro" id="IPR001789">
    <property type="entry name" value="Sig_transdc_resp-reg_receiver"/>
</dbReference>
<dbReference type="GO" id="GO:0005829">
    <property type="term" value="C:cytosol"/>
    <property type="evidence" value="ECO:0007669"/>
    <property type="project" value="TreeGrafter"/>
</dbReference>